<dbReference type="Proteomes" id="UP001335737">
    <property type="component" value="Unassembled WGS sequence"/>
</dbReference>
<dbReference type="InterPro" id="IPR016181">
    <property type="entry name" value="Acyl_CoA_acyltransferase"/>
</dbReference>
<keyword evidence="3" id="KW-1185">Reference proteome</keyword>
<proteinExistence type="predicted"/>
<gene>
    <name evidence="2" type="ORF">QGM71_13805</name>
</gene>
<dbReference type="RefSeq" id="WP_327608139.1">
    <property type="nucleotide sequence ID" value="NZ_JARZFX010000007.1"/>
</dbReference>
<evidence type="ECO:0000313" key="2">
    <source>
        <dbReference type="EMBL" id="MEC5424571.1"/>
    </source>
</evidence>
<dbReference type="EMBL" id="JARZFX010000007">
    <property type="protein sequence ID" value="MEC5424571.1"/>
    <property type="molecule type" value="Genomic_DNA"/>
</dbReference>
<protein>
    <submittedName>
        <fullName evidence="2">GNAT family N-acetyltransferase</fullName>
    </submittedName>
</protein>
<dbReference type="PROSITE" id="PS51186">
    <property type="entry name" value="GNAT"/>
    <property type="match status" value="1"/>
</dbReference>
<dbReference type="InterPro" id="IPR000182">
    <property type="entry name" value="GNAT_dom"/>
</dbReference>
<comment type="caution">
    <text evidence="2">The sequence shown here is derived from an EMBL/GenBank/DDBJ whole genome shotgun (WGS) entry which is preliminary data.</text>
</comment>
<reference evidence="2 3" key="1">
    <citation type="journal article" date="2024" name="Int. J. Syst. Evol. Microbiol.">
        <title>Virgibacillus tibetensis sp. nov., isolated from salt lake on the Tibetan Plateau of China.</title>
        <authorList>
            <person name="Phurbu D."/>
            <person name="Liu Z.-X."/>
            <person name="Wang R."/>
            <person name="Zheng Y.-Y."/>
            <person name="Liu H.-C."/>
            <person name="Zhou Y.-G."/>
            <person name="Yu Y.-J."/>
            <person name="Li A.-H."/>
        </authorList>
    </citation>
    <scope>NUCLEOTIDE SEQUENCE [LARGE SCALE GENOMIC DNA]</scope>
    <source>
        <strain evidence="2 3">C22-A2</strain>
    </source>
</reference>
<name>A0ABU6KHM0_9BACI</name>
<evidence type="ECO:0000259" key="1">
    <source>
        <dbReference type="PROSITE" id="PS51186"/>
    </source>
</evidence>
<dbReference type="CDD" id="cd04301">
    <property type="entry name" value="NAT_SF"/>
    <property type="match status" value="1"/>
</dbReference>
<dbReference type="Gene3D" id="3.40.630.30">
    <property type="match status" value="1"/>
</dbReference>
<feature type="domain" description="N-acetyltransferase" evidence="1">
    <location>
        <begin position="1"/>
        <end position="148"/>
    </location>
</feature>
<evidence type="ECO:0000313" key="3">
    <source>
        <dbReference type="Proteomes" id="UP001335737"/>
    </source>
</evidence>
<dbReference type="SUPFAM" id="SSF55729">
    <property type="entry name" value="Acyl-CoA N-acyltransferases (Nat)"/>
    <property type="match status" value="1"/>
</dbReference>
<sequence length="148" mass="17075">MIIRKATAGETQQIVNHALIVLEEATMGHVEPKEEKAHEIITPFLAAGGYYLVITEKNSIQGWIGVGSRFDYYIDEIVGFIPEIYIFERYRRKGLAEKLCEEVFKRLKKEGYNKVQLNVFAGNKVKSLYHKLGFEDVSTLMEKKLWCN</sequence>
<accession>A0ABU6KHM0</accession>
<dbReference type="Pfam" id="PF00583">
    <property type="entry name" value="Acetyltransf_1"/>
    <property type="match status" value="1"/>
</dbReference>
<organism evidence="2 3">
    <name type="scientific">Virgibacillus tibetensis</name>
    <dbReference type="NCBI Taxonomy" id="3042313"/>
    <lineage>
        <taxon>Bacteria</taxon>
        <taxon>Bacillati</taxon>
        <taxon>Bacillota</taxon>
        <taxon>Bacilli</taxon>
        <taxon>Bacillales</taxon>
        <taxon>Bacillaceae</taxon>
        <taxon>Virgibacillus</taxon>
    </lineage>
</organism>